<proteinExistence type="predicted"/>
<accession>A0AAW4NT55</accession>
<dbReference type="PANTHER" id="PTHR33307:SF6">
    <property type="entry name" value="ALPHA-RHAMNOSIDASE (EUROFUNG)-RELATED"/>
    <property type="match status" value="1"/>
</dbReference>
<dbReference type="AlphaFoldDB" id="A0AAW4NT55"/>
<reference evidence="3" key="1">
    <citation type="submission" date="2021-07" db="EMBL/GenBank/DDBJ databases">
        <title>Genomic diversity and antimicrobial resistance of Prevotella spp. isolated from chronic lung disease airways.</title>
        <authorList>
            <person name="Webb K.A."/>
            <person name="Olagoke O.S."/>
            <person name="Baird T."/>
            <person name="Neill J."/>
            <person name="Pham A."/>
            <person name="Wells T.J."/>
            <person name="Ramsay K.A."/>
            <person name="Bell S.C."/>
            <person name="Sarovich D.S."/>
            <person name="Price E.P."/>
        </authorList>
    </citation>
    <scope>NUCLEOTIDE SEQUENCE</scope>
    <source>
        <strain evidence="3">SCHI0047.S.3</strain>
    </source>
</reference>
<feature type="chain" id="PRO_5044014406" evidence="1">
    <location>
        <begin position="20"/>
        <end position="309"/>
    </location>
</feature>
<protein>
    <submittedName>
        <fullName evidence="3">Alpha-L-rhamnosidase N-terminal domain-containing protein</fullName>
    </submittedName>
</protein>
<sequence length="309" mass="35896">MAKFVLGFLLFLQTLCLQAQDFLPRWIGTPVPDSTSQVWFRQTYHYAIRPRFAMLEVTTTGYFDLYINGYNVSTDVRMPYREHQNDDHPISLCFNVTRFLQNGDNTIGVWFSPTYPHIQSKQIAISLYGRTSDDQPFSLVADSSWLCRKANVSLDTTFDEVFDAPDESQSQWNMDEFAPACWTGAIETKPEGYQPVEQRKIAYQAECIKKVLLPAYYVVEGDTTCYEFNTGFEGYVRVTMRDAHVKEQLNINGLGYQCDGKMDEQAYRKFTRRMFRNVWITGNSWFQNSQIQRLEGIETGTHLHLSWSE</sequence>
<comment type="caution">
    <text evidence="3">The sequence shown here is derived from an EMBL/GenBank/DDBJ whole genome shotgun (WGS) entry which is preliminary data.</text>
</comment>
<evidence type="ECO:0000256" key="1">
    <source>
        <dbReference type="SAM" id="SignalP"/>
    </source>
</evidence>
<dbReference type="Proteomes" id="UP001196873">
    <property type="component" value="Unassembled WGS sequence"/>
</dbReference>
<dbReference type="InterPro" id="IPR013737">
    <property type="entry name" value="Bac_rhamnosid_N"/>
</dbReference>
<feature type="domain" description="Bacterial alpha-L-rhamnosidase N-terminal" evidence="2">
    <location>
        <begin position="52"/>
        <end position="199"/>
    </location>
</feature>
<name>A0AAW4NT55_9BACT</name>
<organism evidence="3 4">
    <name type="scientific">Segatella salivae</name>
    <dbReference type="NCBI Taxonomy" id="228604"/>
    <lineage>
        <taxon>Bacteria</taxon>
        <taxon>Pseudomonadati</taxon>
        <taxon>Bacteroidota</taxon>
        <taxon>Bacteroidia</taxon>
        <taxon>Bacteroidales</taxon>
        <taxon>Prevotellaceae</taxon>
        <taxon>Segatella</taxon>
    </lineage>
</organism>
<evidence type="ECO:0000259" key="2">
    <source>
        <dbReference type="Pfam" id="PF08531"/>
    </source>
</evidence>
<feature type="signal peptide" evidence="1">
    <location>
        <begin position="1"/>
        <end position="19"/>
    </location>
</feature>
<dbReference type="PANTHER" id="PTHR33307">
    <property type="entry name" value="ALPHA-RHAMNOSIDASE (EUROFUNG)"/>
    <property type="match status" value="1"/>
</dbReference>
<gene>
    <name evidence="3" type="ORF">KZY68_08470</name>
</gene>
<dbReference type="InterPro" id="IPR016007">
    <property type="entry name" value="Alpha_rhamnosid"/>
</dbReference>
<dbReference type="Pfam" id="PF08531">
    <property type="entry name" value="Bac_rhamnosid_N"/>
    <property type="match status" value="1"/>
</dbReference>
<dbReference type="RefSeq" id="WP_219428758.1">
    <property type="nucleotide sequence ID" value="NZ_JAHXRF010000012.1"/>
</dbReference>
<dbReference type="EMBL" id="JAHXRF010000012">
    <property type="protein sequence ID" value="MBW4866039.1"/>
    <property type="molecule type" value="Genomic_DNA"/>
</dbReference>
<evidence type="ECO:0000313" key="4">
    <source>
        <dbReference type="Proteomes" id="UP001196873"/>
    </source>
</evidence>
<evidence type="ECO:0000313" key="3">
    <source>
        <dbReference type="EMBL" id="MBW4866039.1"/>
    </source>
</evidence>
<keyword evidence="1" id="KW-0732">Signal</keyword>